<dbReference type="AlphaFoldDB" id="A0A699LGM9"/>
<dbReference type="EMBL" id="BKCJ010604230">
    <property type="protein sequence ID" value="GFB33328.1"/>
    <property type="molecule type" value="Genomic_DNA"/>
</dbReference>
<proteinExistence type="predicted"/>
<sequence>GSDNSLDDCVSHLICPCCTLAQESRTLEMNNVHDGTWHGRDEQCL</sequence>
<gene>
    <name evidence="1" type="ORF">Tci_705299</name>
</gene>
<protein>
    <submittedName>
        <fullName evidence="1">PLAC8 family protein</fullName>
    </submittedName>
</protein>
<accession>A0A699LGM9</accession>
<comment type="caution">
    <text evidence="1">The sequence shown here is derived from an EMBL/GenBank/DDBJ whole genome shotgun (WGS) entry which is preliminary data.</text>
</comment>
<reference evidence="1" key="1">
    <citation type="journal article" date="2019" name="Sci. Rep.">
        <title>Draft genome of Tanacetum cinerariifolium, the natural source of mosquito coil.</title>
        <authorList>
            <person name="Yamashiro T."/>
            <person name="Shiraishi A."/>
            <person name="Satake H."/>
            <person name="Nakayama K."/>
        </authorList>
    </citation>
    <scope>NUCLEOTIDE SEQUENCE</scope>
</reference>
<organism evidence="1">
    <name type="scientific">Tanacetum cinerariifolium</name>
    <name type="common">Dalmatian daisy</name>
    <name type="synonym">Chrysanthemum cinerariifolium</name>
    <dbReference type="NCBI Taxonomy" id="118510"/>
    <lineage>
        <taxon>Eukaryota</taxon>
        <taxon>Viridiplantae</taxon>
        <taxon>Streptophyta</taxon>
        <taxon>Embryophyta</taxon>
        <taxon>Tracheophyta</taxon>
        <taxon>Spermatophyta</taxon>
        <taxon>Magnoliopsida</taxon>
        <taxon>eudicotyledons</taxon>
        <taxon>Gunneridae</taxon>
        <taxon>Pentapetalae</taxon>
        <taxon>asterids</taxon>
        <taxon>campanulids</taxon>
        <taxon>Asterales</taxon>
        <taxon>Asteraceae</taxon>
        <taxon>Asteroideae</taxon>
        <taxon>Anthemideae</taxon>
        <taxon>Anthemidinae</taxon>
        <taxon>Tanacetum</taxon>
    </lineage>
</organism>
<feature type="non-terminal residue" evidence="1">
    <location>
        <position position="1"/>
    </location>
</feature>
<evidence type="ECO:0000313" key="1">
    <source>
        <dbReference type="EMBL" id="GFB33328.1"/>
    </source>
</evidence>
<name>A0A699LGM9_TANCI</name>